<organism evidence="1 2">
    <name type="scientific">Scytalidium lignicola</name>
    <name type="common">Hyphomycete</name>
    <dbReference type="NCBI Taxonomy" id="5539"/>
    <lineage>
        <taxon>Eukaryota</taxon>
        <taxon>Fungi</taxon>
        <taxon>Dikarya</taxon>
        <taxon>Ascomycota</taxon>
        <taxon>Pezizomycotina</taxon>
        <taxon>Leotiomycetes</taxon>
        <taxon>Leotiomycetes incertae sedis</taxon>
        <taxon>Scytalidium</taxon>
    </lineage>
</organism>
<comment type="caution">
    <text evidence="1">The sequence shown here is derived from an EMBL/GenBank/DDBJ whole genome shotgun (WGS) entry which is preliminary data.</text>
</comment>
<name>A0A3E2HLD2_SCYLI</name>
<dbReference type="AlphaFoldDB" id="A0A3E2HLD2"/>
<dbReference type="EMBL" id="NCSJ02000029">
    <property type="protein sequence ID" value="RFU33851.1"/>
    <property type="molecule type" value="Genomic_DNA"/>
</dbReference>
<feature type="non-terminal residue" evidence="1">
    <location>
        <position position="1"/>
    </location>
</feature>
<sequence>MRCKQQNGLRNGLISAALPFTANSSSGLWRIPEGPAEKIPERQRGKITVTKKKSKLSVAPLLRSDAEAEDKM</sequence>
<dbReference type="Proteomes" id="UP000258309">
    <property type="component" value="Unassembled WGS sequence"/>
</dbReference>
<proteinExistence type="predicted"/>
<accession>A0A3E2HLD2</accession>
<reference evidence="1 2" key="1">
    <citation type="submission" date="2018-05" db="EMBL/GenBank/DDBJ databases">
        <title>Draft genome sequence of Scytalidium lignicola DSM 105466, a ubiquitous saprotrophic fungus.</title>
        <authorList>
            <person name="Buettner E."/>
            <person name="Gebauer A.M."/>
            <person name="Hofrichter M."/>
            <person name="Liers C."/>
            <person name="Kellner H."/>
        </authorList>
    </citation>
    <scope>NUCLEOTIDE SEQUENCE [LARGE SCALE GENOMIC DNA]</scope>
    <source>
        <strain evidence="1 2">DSM 105466</strain>
    </source>
</reference>
<gene>
    <name evidence="1" type="ORF">B7463_g2480</name>
</gene>
<protein>
    <submittedName>
        <fullName evidence="1">Uncharacterized protein</fullName>
    </submittedName>
</protein>
<evidence type="ECO:0000313" key="2">
    <source>
        <dbReference type="Proteomes" id="UP000258309"/>
    </source>
</evidence>
<keyword evidence="2" id="KW-1185">Reference proteome</keyword>
<feature type="non-terminal residue" evidence="1">
    <location>
        <position position="72"/>
    </location>
</feature>
<evidence type="ECO:0000313" key="1">
    <source>
        <dbReference type="EMBL" id="RFU33851.1"/>
    </source>
</evidence>